<dbReference type="InterPro" id="IPR055408">
    <property type="entry name" value="HEAT_MROH2B-like"/>
</dbReference>
<dbReference type="AlphaFoldDB" id="A0AA35JL56"/>
<feature type="compositionally biased region" description="Low complexity" evidence="1">
    <location>
        <begin position="23"/>
        <end position="34"/>
    </location>
</feature>
<evidence type="ECO:0000313" key="4">
    <source>
        <dbReference type="EMBL" id="CAI5762021.1"/>
    </source>
</evidence>
<dbReference type="EMBL" id="OX395126">
    <property type="protein sequence ID" value="CAI5762021.1"/>
    <property type="molecule type" value="Genomic_DNA"/>
</dbReference>
<sequence>MLSKLQKLFSKSNSKQDLGKGGSDSQDAAASSNAKPQDRRFKHFYSHKESSAGEVAFSSLPKLKWFHLSRRKNSITLRNWDKLSTFWSCCGTQKVWSQECKVLEPKQESRSLSTVLDSTSTSLNHFSTSSVFSSTSNGSDVNDSIELDGDAVNIILKRMEEEDKSKQDENGDISFLSAISALCIATQHKRRNKLKLLYTKDELTEAVVVVMEKLPVHSVPTSVLPCCMVAIYNLSKIKPPLDPELESCVLRLAMHGVFTMDIGTGGATKQALYRTTSATLEILLRSLLAEDPTTKHLLRILKHIHFWIHSKYKVERIRAIKSSAALLRFAVLMPDFDATCKLPELGHHVAELAICIGDPQAAVSRHAKESIFRLYELLLHQKGIRMNNAKELWCRRYQEEKKMLSYINMMKVGEVFGTFFNEQQRRSFLRTALLAIYSPDRRVSEAGILLVYSILGNAEELMDVEEKQVKKKIWHQLHKFRVCNELPVAVQSLSASKGDVLMEDLDDYVQL</sequence>
<dbReference type="Proteomes" id="UP001178461">
    <property type="component" value="Chromosome 1"/>
</dbReference>
<dbReference type="Pfam" id="PF23210">
    <property type="entry name" value="HEAT_Maestro_2"/>
    <property type="match status" value="1"/>
</dbReference>
<dbReference type="PANTHER" id="PTHR23120">
    <property type="entry name" value="MAESTRO-RELATED HEAT DOMAIN-CONTAINING"/>
    <property type="match status" value="1"/>
</dbReference>
<evidence type="ECO:0000259" key="3">
    <source>
        <dbReference type="Pfam" id="PF23210"/>
    </source>
</evidence>
<organism evidence="4 5">
    <name type="scientific">Podarcis lilfordi</name>
    <name type="common">Lilford's wall lizard</name>
    <dbReference type="NCBI Taxonomy" id="74358"/>
    <lineage>
        <taxon>Eukaryota</taxon>
        <taxon>Metazoa</taxon>
        <taxon>Chordata</taxon>
        <taxon>Craniata</taxon>
        <taxon>Vertebrata</taxon>
        <taxon>Euteleostomi</taxon>
        <taxon>Lepidosauria</taxon>
        <taxon>Squamata</taxon>
        <taxon>Bifurcata</taxon>
        <taxon>Unidentata</taxon>
        <taxon>Episquamata</taxon>
        <taxon>Laterata</taxon>
        <taxon>Lacertibaenia</taxon>
        <taxon>Lacertidae</taxon>
        <taxon>Podarcis</taxon>
    </lineage>
</organism>
<reference evidence="4" key="1">
    <citation type="submission" date="2022-12" db="EMBL/GenBank/DDBJ databases">
        <authorList>
            <person name="Alioto T."/>
            <person name="Alioto T."/>
            <person name="Gomez Garrido J."/>
        </authorList>
    </citation>
    <scope>NUCLEOTIDE SEQUENCE</scope>
</reference>
<keyword evidence="5" id="KW-1185">Reference proteome</keyword>
<evidence type="ECO:0000256" key="1">
    <source>
        <dbReference type="SAM" id="MobiDB-lite"/>
    </source>
</evidence>
<protein>
    <submittedName>
        <fullName evidence="4">Uncharacterized protein</fullName>
    </submittedName>
</protein>
<dbReference type="Pfam" id="PF21047">
    <property type="entry name" value="HEAT_Maestro"/>
    <property type="match status" value="1"/>
</dbReference>
<gene>
    <name evidence="4" type="ORF">PODLI_1B009064</name>
</gene>
<evidence type="ECO:0000313" key="5">
    <source>
        <dbReference type="Proteomes" id="UP001178461"/>
    </source>
</evidence>
<dbReference type="PANTHER" id="PTHR23120:SF40">
    <property type="entry name" value="MAESTRO HEAT-LIKE REPEAT-CONTAINING PROTEIN FAMILY MEMBER 6"/>
    <property type="match status" value="1"/>
</dbReference>
<name>A0AA35JL56_9SAUR</name>
<accession>A0AA35JL56</accession>
<evidence type="ECO:0000259" key="2">
    <source>
        <dbReference type="Pfam" id="PF21047"/>
    </source>
</evidence>
<feature type="region of interest" description="Disordered" evidence="1">
    <location>
        <begin position="1"/>
        <end position="37"/>
    </location>
</feature>
<feature type="domain" description="Maestro-like HEAT-repeats" evidence="2">
    <location>
        <begin position="315"/>
        <end position="480"/>
    </location>
</feature>
<dbReference type="GO" id="GO:0005737">
    <property type="term" value="C:cytoplasm"/>
    <property type="evidence" value="ECO:0007669"/>
    <property type="project" value="TreeGrafter"/>
</dbReference>
<dbReference type="InterPro" id="IPR045206">
    <property type="entry name" value="Maestro_heat-like_prot"/>
</dbReference>
<dbReference type="InterPro" id="IPR048465">
    <property type="entry name" value="Maestro-like_HEAT"/>
</dbReference>
<feature type="domain" description="MROH2B-like HEAT-repeats" evidence="3">
    <location>
        <begin position="166"/>
        <end position="289"/>
    </location>
</feature>
<proteinExistence type="predicted"/>